<dbReference type="NCBIfam" id="TIGR03085">
    <property type="entry name" value="TIGR03085 family metal-binding protein"/>
    <property type="match status" value="1"/>
</dbReference>
<gene>
    <name evidence="1" type="ORF">A605_08535</name>
</gene>
<dbReference type="InterPro" id="IPR017517">
    <property type="entry name" value="Maleyloyr_isom"/>
</dbReference>
<dbReference type="SUPFAM" id="SSF109854">
    <property type="entry name" value="DinB/YfiT-like putative metalloenzymes"/>
    <property type="match status" value="1"/>
</dbReference>
<evidence type="ECO:0000313" key="1">
    <source>
        <dbReference type="EMBL" id="AGF72709.1"/>
    </source>
</evidence>
<reference evidence="1 2" key="1">
    <citation type="journal article" date="2012" name="Stand. Genomic Sci.">
        <title>Genome sequence of the halotolerant bacterium Corynebacterium halotolerans type strain YIM 70093(T) (= DSM 44683(T)).</title>
        <authorList>
            <person name="Ruckert C."/>
            <person name="Albersmeier A."/>
            <person name="Al-Dilaimi A."/>
            <person name="Niehaus K."/>
            <person name="Szczepanowski R."/>
            <person name="Kalinowski J."/>
        </authorList>
    </citation>
    <scope>NUCLEOTIDE SEQUENCE [LARGE SCALE GENOMIC DNA]</scope>
    <source>
        <strain evidence="1">YIM 70093</strain>
    </source>
</reference>
<dbReference type="InterPro" id="IPR034660">
    <property type="entry name" value="DinB/YfiT-like"/>
</dbReference>
<keyword evidence="2" id="KW-1185">Reference proteome</keyword>
<dbReference type="PATRIC" id="fig|1121362.3.peg.1723"/>
<dbReference type="HOGENOM" id="CLU_1287934_0_0_11"/>
<accession>M1MY98</accession>
<evidence type="ECO:0000313" key="2">
    <source>
        <dbReference type="Proteomes" id="UP000011723"/>
    </source>
</evidence>
<name>M1MY98_9CORY</name>
<dbReference type="EMBL" id="CP003697">
    <property type="protein sequence ID" value="AGF72709.1"/>
    <property type="molecule type" value="Genomic_DNA"/>
</dbReference>
<dbReference type="AlphaFoldDB" id="M1MY98"/>
<protein>
    <recommendedName>
        <fullName evidence="3">Mycothiol-dependent maleylpyruvate isomerase metal-binding domain-containing protein</fullName>
    </recommendedName>
</protein>
<evidence type="ECO:0008006" key="3">
    <source>
        <dbReference type="Google" id="ProtNLM"/>
    </source>
</evidence>
<dbReference type="STRING" id="1121362.A605_08535"/>
<organism evidence="1 2">
    <name type="scientific">Corynebacterium halotolerans YIM 70093 = DSM 44683</name>
    <dbReference type="NCBI Taxonomy" id="1121362"/>
    <lineage>
        <taxon>Bacteria</taxon>
        <taxon>Bacillati</taxon>
        <taxon>Actinomycetota</taxon>
        <taxon>Actinomycetes</taxon>
        <taxon>Mycobacteriales</taxon>
        <taxon>Corynebacteriaceae</taxon>
        <taxon>Corynebacterium</taxon>
    </lineage>
</organism>
<dbReference type="InterPro" id="IPR017519">
    <property type="entry name" value="CHP03085"/>
</dbReference>
<sequence>MSFAAAERRRLADLLLELGPDAPTLCEGWDTRDLAVHLLVRETRPLAAAGMFVPPLQGRLDAVTREVGQRDYGGIVREWAAGPPRRSPVRLLDTVMNTSEHFIHHEDVRRGGGVVEPRDFSMAVQKQLHRVLAMMAPRVLSGSGVPVVLQPDGLPRVVVADRRGVSPDGEAVARVSGPVGELLLWASGRDAVAVDFAGEIEQIELSGL</sequence>
<dbReference type="NCBIfam" id="TIGR03083">
    <property type="entry name" value="maleylpyruvate isomerase family mycothiol-dependent enzyme"/>
    <property type="match status" value="1"/>
</dbReference>
<dbReference type="eggNOG" id="COG0243">
    <property type="taxonomic scope" value="Bacteria"/>
</dbReference>
<proteinExistence type="predicted"/>
<dbReference type="Proteomes" id="UP000011723">
    <property type="component" value="Chromosome"/>
</dbReference>
<dbReference type="RefSeq" id="WP_015401128.1">
    <property type="nucleotide sequence ID" value="NC_020302.1"/>
</dbReference>
<dbReference type="KEGG" id="chn:A605_08535"/>